<feature type="domain" description="TonB-dependent receptor-like beta-barrel" evidence="14">
    <location>
        <begin position="236"/>
        <end position="736"/>
    </location>
</feature>
<feature type="chain" id="PRO_5024274501" description="TonB-dependent receptor" evidence="13">
    <location>
        <begin position="26"/>
        <end position="778"/>
    </location>
</feature>
<evidence type="ECO:0000313" key="19">
    <source>
        <dbReference type="Proteomes" id="UP000307706"/>
    </source>
</evidence>
<feature type="signal peptide" evidence="13">
    <location>
        <begin position="1"/>
        <end position="25"/>
    </location>
</feature>
<dbReference type="SUPFAM" id="SSF56935">
    <property type="entry name" value="Porins"/>
    <property type="match status" value="1"/>
</dbReference>
<dbReference type="GO" id="GO:0009279">
    <property type="term" value="C:cell outer membrane"/>
    <property type="evidence" value="ECO:0007669"/>
    <property type="project" value="UniProtKB-SubCell"/>
</dbReference>
<dbReference type="PANTHER" id="PTHR32552:SF81">
    <property type="entry name" value="TONB-DEPENDENT OUTER MEMBRANE RECEPTOR"/>
    <property type="match status" value="1"/>
</dbReference>
<dbReference type="AlphaFoldDB" id="A0A5S3XVH2"/>
<keyword evidence="7" id="KW-0406">Ion transport</keyword>
<evidence type="ECO:0000256" key="12">
    <source>
        <dbReference type="RuleBase" id="RU003357"/>
    </source>
</evidence>
<reference evidence="18 19" key="1">
    <citation type="submission" date="2017-12" db="EMBL/GenBank/DDBJ databases">
        <authorList>
            <person name="Paulsen S."/>
            <person name="Gram L.K."/>
        </authorList>
    </citation>
    <scope>NUCLEOTIDE SEQUENCE [LARGE SCALE GENOMIC DNA]</scope>
    <source>
        <strain evidence="17 19">S2231</strain>
        <strain evidence="16 18">S2233</strain>
    </source>
</reference>
<evidence type="ECO:0008006" key="20">
    <source>
        <dbReference type="Google" id="ProtNLM"/>
    </source>
</evidence>
<dbReference type="Gene3D" id="2.40.170.20">
    <property type="entry name" value="TonB-dependent receptor, beta-barrel domain"/>
    <property type="match status" value="1"/>
</dbReference>
<dbReference type="RefSeq" id="WP_138598074.1">
    <property type="nucleotide sequence ID" value="NZ_PNCK01000076.1"/>
</dbReference>
<keyword evidence="3 11" id="KW-1134">Transmembrane beta strand</keyword>
<keyword evidence="6" id="KW-0408">Iron</keyword>
<keyword evidence="13" id="KW-0732">Signal</keyword>
<evidence type="ECO:0000256" key="8">
    <source>
        <dbReference type="ARBA" id="ARBA00023077"/>
    </source>
</evidence>
<keyword evidence="2 11" id="KW-0813">Transport</keyword>
<keyword evidence="5 11" id="KW-0812">Transmembrane</keyword>
<evidence type="ECO:0000256" key="2">
    <source>
        <dbReference type="ARBA" id="ARBA00022448"/>
    </source>
</evidence>
<organism evidence="17 19">
    <name type="scientific">Pseudoalteromonas citrea</name>
    <dbReference type="NCBI Taxonomy" id="43655"/>
    <lineage>
        <taxon>Bacteria</taxon>
        <taxon>Pseudomonadati</taxon>
        <taxon>Pseudomonadota</taxon>
        <taxon>Gammaproteobacteria</taxon>
        <taxon>Alteromonadales</taxon>
        <taxon>Pseudoalteromonadaceae</taxon>
        <taxon>Pseudoalteromonas</taxon>
    </lineage>
</organism>
<dbReference type="OrthoDB" id="7051185at2"/>
<evidence type="ECO:0000256" key="9">
    <source>
        <dbReference type="ARBA" id="ARBA00023136"/>
    </source>
</evidence>
<dbReference type="GO" id="GO:0006826">
    <property type="term" value="P:iron ion transport"/>
    <property type="evidence" value="ECO:0007669"/>
    <property type="project" value="UniProtKB-KW"/>
</dbReference>
<evidence type="ECO:0000256" key="1">
    <source>
        <dbReference type="ARBA" id="ARBA00004571"/>
    </source>
</evidence>
<evidence type="ECO:0000313" key="18">
    <source>
        <dbReference type="Proteomes" id="UP000305730"/>
    </source>
</evidence>
<reference evidence="17" key="3">
    <citation type="submission" date="2019-09" db="EMBL/GenBank/DDBJ databases">
        <title>Co-occurence of chitin degradation, pigmentation and bioactivity in marine Pseudoalteromonas.</title>
        <authorList>
            <person name="Sonnenschein E.C."/>
            <person name="Bech P.K."/>
        </authorList>
    </citation>
    <scope>NUCLEOTIDE SEQUENCE</scope>
    <source>
        <strain evidence="17">S2231</strain>
    </source>
</reference>
<proteinExistence type="inferred from homology"/>
<evidence type="ECO:0000256" key="4">
    <source>
        <dbReference type="ARBA" id="ARBA00022496"/>
    </source>
</evidence>
<evidence type="ECO:0000259" key="14">
    <source>
        <dbReference type="Pfam" id="PF00593"/>
    </source>
</evidence>
<dbReference type="EMBL" id="PNCL01000014">
    <property type="protein sequence ID" value="TMP61782.1"/>
    <property type="molecule type" value="Genomic_DNA"/>
</dbReference>
<evidence type="ECO:0000313" key="16">
    <source>
        <dbReference type="EMBL" id="TMP40490.1"/>
    </source>
</evidence>
<comment type="subcellular location">
    <subcellularLocation>
        <location evidence="1 11">Cell outer membrane</location>
        <topology evidence="1 11">Multi-pass membrane protein</topology>
    </subcellularLocation>
</comment>
<dbReference type="InterPro" id="IPR000531">
    <property type="entry name" value="Beta-barrel_TonB"/>
</dbReference>
<dbReference type="InterPro" id="IPR039426">
    <property type="entry name" value="TonB-dep_rcpt-like"/>
</dbReference>
<protein>
    <recommendedName>
        <fullName evidence="20">TonB-dependent receptor</fullName>
    </recommendedName>
</protein>
<evidence type="ECO:0000256" key="6">
    <source>
        <dbReference type="ARBA" id="ARBA00023004"/>
    </source>
</evidence>
<reference evidence="18 19" key="2">
    <citation type="submission" date="2019-06" db="EMBL/GenBank/DDBJ databases">
        <title>Co-occurence of chitin degradation, pigmentation and bioactivity in marine Pseudoalteromonas.</title>
        <authorList>
            <person name="Sonnenschein E.C."/>
            <person name="Bech P.K."/>
        </authorList>
    </citation>
    <scope>NUCLEOTIDE SEQUENCE [LARGE SCALE GENOMIC DNA]</scope>
    <source>
        <strain evidence="19">S2231</strain>
        <strain evidence="16 18">S2233</strain>
    </source>
</reference>
<evidence type="ECO:0000256" key="7">
    <source>
        <dbReference type="ARBA" id="ARBA00023065"/>
    </source>
</evidence>
<evidence type="ECO:0000259" key="15">
    <source>
        <dbReference type="Pfam" id="PF07715"/>
    </source>
</evidence>
<gene>
    <name evidence="17" type="ORF">CWB96_03070</name>
    <name evidence="16" type="ORF">CWB97_18070</name>
</gene>
<evidence type="ECO:0000256" key="5">
    <source>
        <dbReference type="ARBA" id="ARBA00022692"/>
    </source>
</evidence>
<dbReference type="Pfam" id="PF00593">
    <property type="entry name" value="TonB_dep_Rec_b-barrel"/>
    <property type="match status" value="1"/>
</dbReference>
<keyword evidence="4" id="KW-0410">Iron transport</keyword>
<evidence type="ECO:0000256" key="13">
    <source>
        <dbReference type="SAM" id="SignalP"/>
    </source>
</evidence>
<dbReference type="InterPro" id="IPR036942">
    <property type="entry name" value="Beta-barrel_TonB_sf"/>
</dbReference>
<evidence type="ECO:0000256" key="3">
    <source>
        <dbReference type="ARBA" id="ARBA00022452"/>
    </source>
</evidence>
<accession>A0A5S3XVH2</accession>
<feature type="domain" description="TonB-dependent receptor plug" evidence="15">
    <location>
        <begin position="45"/>
        <end position="151"/>
    </location>
</feature>
<evidence type="ECO:0000313" key="17">
    <source>
        <dbReference type="EMBL" id="TMP61782.1"/>
    </source>
</evidence>
<keyword evidence="10 11" id="KW-0998">Cell outer membrane</keyword>
<sequence length="778" mass="86971">MKINQIAHAINVALLATSITTAVHADEEKELEVIVVQGQKIDRTLQDTPTSVAVLTSKEMQNNNITNMSDVMSMMPNVAGDFNKGFSIRGIDAFSVSGSGNSFLTSVYLDGAPLPFRMIKSGGLSVWDLSQVEVFRGPQSTLQGRNALAGAIVLRSEDPTYETTGKAQFTLGDHGQYGYAFAGGTSIIDDMLAFRVSYEDKSLDGDIYNTTRDDFSNFEDSETLRAKVLFEPNQDVDVLFTYTQNVNKYGPNWSLYNYGESLYDRTVDFNTHIWEQTDTDIYTLEVTWDINDSFALHSISTYNESEYRYNWDGDMSSEQIVRDTQNRRVDETFSQELRLTYDTDTLQAVIGVYTSKVDVADKADGERYFRLYDAIGVSDFTTAVAGFLMQAQGLPAQVAMQTAAMVAPLYPDIDPLKLEMDYGLTQEVKTSAIYGDLTWSATDKIDILAGLRYDTEEQSNSSNNEYRINNSMPDPTSLPAPINAVVAGLNQYLNGFAAAATGVEPVSSTDLNAWLPKLGASYHIDADTTTSFIYQRGYRSGGVGFNIAQSRIYTYEPEYTNNYEFSYRSVLLDGKLVFNTNAFLLKWEDQQVARNYGSTFNVETVNAGESKVKGFETEIFYYPSEKLSIKGGIGLAKTEFTHFISNGVDLKGRAFEDSPEWTANIASNYRFDNGLYLNVNAKYTDSSSAYLDPENDMSAVKYAANNNPRNDARVIVNAQMGYHWDKYSVRLDVSNLLDEEYIVTYFNDADDRQNTFGSYGQSQIGRSRQISATFQMDF</sequence>
<dbReference type="PANTHER" id="PTHR32552">
    <property type="entry name" value="FERRICHROME IRON RECEPTOR-RELATED"/>
    <property type="match status" value="1"/>
</dbReference>
<evidence type="ECO:0000256" key="11">
    <source>
        <dbReference type="PROSITE-ProRule" id="PRU01360"/>
    </source>
</evidence>
<dbReference type="EMBL" id="PNCK01000076">
    <property type="protein sequence ID" value="TMP40490.1"/>
    <property type="molecule type" value="Genomic_DNA"/>
</dbReference>
<keyword evidence="18" id="KW-1185">Reference proteome</keyword>
<comment type="similarity">
    <text evidence="11 12">Belongs to the TonB-dependent receptor family.</text>
</comment>
<comment type="caution">
    <text evidence="17">The sequence shown here is derived from an EMBL/GenBank/DDBJ whole genome shotgun (WGS) entry which is preliminary data.</text>
</comment>
<dbReference type="PROSITE" id="PS52016">
    <property type="entry name" value="TONB_DEPENDENT_REC_3"/>
    <property type="match status" value="1"/>
</dbReference>
<name>A0A5S3XVH2_9GAMM</name>
<keyword evidence="9 11" id="KW-0472">Membrane</keyword>
<dbReference type="InterPro" id="IPR012910">
    <property type="entry name" value="Plug_dom"/>
</dbReference>
<dbReference type="Proteomes" id="UP000307706">
    <property type="component" value="Unassembled WGS sequence"/>
</dbReference>
<keyword evidence="8 12" id="KW-0798">TonB box</keyword>
<evidence type="ECO:0000256" key="10">
    <source>
        <dbReference type="ARBA" id="ARBA00023237"/>
    </source>
</evidence>
<dbReference type="Proteomes" id="UP000305730">
    <property type="component" value="Unassembled WGS sequence"/>
</dbReference>
<dbReference type="Pfam" id="PF07715">
    <property type="entry name" value="Plug"/>
    <property type="match status" value="1"/>
</dbReference>